<dbReference type="PANTHER" id="PTHR30573">
    <property type="entry name" value="QUINOLINATE SYNTHETASE A"/>
    <property type="match status" value="1"/>
</dbReference>
<evidence type="ECO:0000256" key="3">
    <source>
        <dbReference type="ARBA" id="ARBA00022485"/>
    </source>
</evidence>
<feature type="binding site" evidence="10">
    <location>
        <position position="36"/>
    </location>
    <ligand>
        <name>iminosuccinate</name>
        <dbReference type="ChEBI" id="CHEBI:77875"/>
    </ligand>
</feature>
<sequence>MQQERERHREYEREQERLKRRVRELLQERKAILLAHNYQRDEIQEIADIAGDSLGLSQAAAETDARVIVFCGVHFMAESAAILCPDKTVLLPRLEAGCPMADMITAEALEEKKKEHPEAIVVCYVNSSAAVKAHSDICCTSANAIKVVNSLPEGRPVLFVPDMNLGKYVARHTEREILLWKGFCPTHHRLKAERIREVKQAHPQAEFVAHPECTPDVLALADYICSTSGMYQYAQTTRAREIIVGTELGILYRLRKENPEKVFHEPWEDMLCPNMKLTTLEDVVYALEKMVHVITVPEETRLRAKQALDRMLEIPRDY</sequence>
<name>A0A932CRI1_UNCTE</name>
<feature type="binding site" evidence="10">
    <location>
        <position position="272"/>
    </location>
    <ligand>
        <name>[4Fe-4S] cluster</name>
        <dbReference type="ChEBI" id="CHEBI:49883"/>
    </ligand>
</feature>
<evidence type="ECO:0000256" key="4">
    <source>
        <dbReference type="ARBA" id="ARBA00022490"/>
    </source>
</evidence>
<protein>
    <recommendedName>
        <fullName evidence="2 10">Quinolinate synthase</fullName>
        <ecNumber evidence="2 10">2.5.1.72</ecNumber>
    </recommendedName>
</protein>
<dbReference type="GO" id="GO:0008987">
    <property type="term" value="F:quinolinate synthetase A activity"/>
    <property type="evidence" value="ECO:0007669"/>
    <property type="project" value="UniProtKB-UniRule"/>
</dbReference>
<evidence type="ECO:0000256" key="10">
    <source>
        <dbReference type="HAMAP-Rule" id="MF_00568"/>
    </source>
</evidence>
<dbReference type="InterPro" id="IPR023066">
    <property type="entry name" value="Quinolinate_synth_type2"/>
</dbReference>
<evidence type="ECO:0000256" key="7">
    <source>
        <dbReference type="ARBA" id="ARBA00022723"/>
    </source>
</evidence>
<dbReference type="EMBL" id="JACPRF010000423">
    <property type="protein sequence ID" value="MBI2877966.1"/>
    <property type="molecule type" value="Genomic_DNA"/>
</dbReference>
<dbReference type="NCBIfam" id="NF006878">
    <property type="entry name" value="PRK09375.1-2"/>
    <property type="match status" value="1"/>
</dbReference>
<keyword evidence="3 10" id="KW-0004">4Fe-4S</keyword>
<keyword evidence="8 10" id="KW-0408">Iron</keyword>
<dbReference type="GO" id="GO:0051539">
    <property type="term" value="F:4 iron, 4 sulfur cluster binding"/>
    <property type="evidence" value="ECO:0007669"/>
    <property type="project" value="UniProtKB-KW"/>
</dbReference>
<feature type="binding site" evidence="10">
    <location>
        <begin position="124"/>
        <end position="126"/>
    </location>
    <ligand>
        <name>iminosuccinate</name>
        <dbReference type="ChEBI" id="CHEBI:77875"/>
    </ligand>
</feature>
<evidence type="ECO:0000256" key="5">
    <source>
        <dbReference type="ARBA" id="ARBA00022642"/>
    </source>
</evidence>
<evidence type="ECO:0000256" key="6">
    <source>
        <dbReference type="ARBA" id="ARBA00022679"/>
    </source>
</evidence>
<gene>
    <name evidence="10 12" type="primary">nadA</name>
    <name evidence="12" type="ORF">HYY20_13905</name>
</gene>
<dbReference type="InterPro" id="IPR003473">
    <property type="entry name" value="NadA"/>
</dbReference>
<evidence type="ECO:0000256" key="2">
    <source>
        <dbReference type="ARBA" id="ARBA00012669"/>
    </source>
</evidence>
<comment type="function">
    <text evidence="10">Catalyzes the condensation of iminoaspartate with dihydroxyacetone phosphate to form quinolinate.</text>
</comment>
<feature type="binding site" evidence="10">
    <location>
        <position position="141"/>
    </location>
    <ligand>
        <name>iminosuccinate</name>
        <dbReference type="ChEBI" id="CHEBI:77875"/>
    </ligand>
</feature>
<dbReference type="EC" id="2.5.1.72" evidence="2 10"/>
<dbReference type="GO" id="GO:0034628">
    <property type="term" value="P:'de novo' NAD+ biosynthetic process from L-aspartate"/>
    <property type="evidence" value="ECO:0007669"/>
    <property type="project" value="TreeGrafter"/>
</dbReference>
<dbReference type="NCBIfam" id="TIGR00550">
    <property type="entry name" value="nadA"/>
    <property type="match status" value="1"/>
</dbReference>
<evidence type="ECO:0000256" key="8">
    <source>
        <dbReference type="ARBA" id="ARBA00023004"/>
    </source>
</evidence>
<accession>A0A932CRI1</accession>
<comment type="caution">
    <text evidence="12">The sequence shown here is derived from an EMBL/GenBank/DDBJ whole genome shotgun (WGS) entry which is preliminary data.</text>
</comment>
<keyword evidence="9 10" id="KW-0411">Iron-sulfur</keyword>
<comment type="pathway">
    <text evidence="1 10">Cofactor biosynthesis; NAD(+) biosynthesis; quinolinate from iminoaspartate: step 1/1.</text>
</comment>
<dbReference type="Pfam" id="PF02445">
    <property type="entry name" value="NadA"/>
    <property type="match status" value="1"/>
</dbReference>
<proteinExistence type="inferred from homology"/>
<keyword evidence="11" id="KW-0175">Coiled coil</keyword>
<comment type="similarity">
    <text evidence="10">Belongs to the quinolinate synthase family. Type 2 subfamily.</text>
</comment>
<dbReference type="FunFam" id="3.40.50.10800:FF:000003">
    <property type="entry name" value="Quinolinate synthase A"/>
    <property type="match status" value="1"/>
</dbReference>
<evidence type="ECO:0000313" key="13">
    <source>
        <dbReference type="Proteomes" id="UP000769766"/>
    </source>
</evidence>
<comment type="cofactor">
    <cofactor evidence="10">
        <name>[4Fe-4S] cluster</name>
        <dbReference type="ChEBI" id="CHEBI:49883"/>
    </cofactor>
    <text evidence="10">Binds 1 [4Fe-4S] cluster per subunit.</text>
</comment>
<comment type="subcellular location">
    <subcellularLocation>
        <location evidence="10">Cytoplasm</location>
    </subcellularLocation>
</comment>
<dbReference type="PANTHER" id="PTHR30573:SF0">
    <property type="entry name" value="QUINOLINATE SYNTHASE, CHLOROPLASTIC"/>
    <property type="match status" value="1"/>
</dbReference>
<dbReference type="GO" id="GO:0005829">
    <property type="term" value="C:cytosol"/>
    <property type="evidence" value="ECO:0007669"/>
    <property type="project" value="TreeGrafter"/>
</dbReference>
<organism evidence="12 13">
    <name type="scientific">Tectimicrobiota bacterium</name>
    <dbReference type="NCBI Taxonomy" id="2528274"/>
    <lineage>
        <taxon>Bacteria</taxon>
        <taxon>Pseudomonadati</taxon>
        <taxon>Nitrospinota/Tectimicrobiota group</taxon>
        <taxon>Candidatus Tectimicrobiota</taxon>
    </lineage>
</organism>
<dbReference type="InterPro" id="IPR036094">
    <property type="entry name" value="NadA_sf"/>
</dbReference>
<evidence type="ECO:0000256" key="9">
    <source>
        <dbReference type="ARBA" id="ARBA00023014"/>
    </source>
</evidence>
<evidence type="ECO:0000256" key="11">
    <source>
        <dbReference type="SAM" id="Coils"/>
    </source>
</evidence>
<dbReference type="GO" id="GO:0046872">
    <property type="term" value="F:metal ion binding"/>
    <property type="evidence" value="ECO:0007669"/>
    <property type="project" value="UniProtKB-KW"/>
</dbReference>
<reference evidence="12" key="1">
    <citation type="submission" date="2020-07" db="EMBL/GenBank/DDBJ databases">
        <title>Huge and variable diversity of episymbiotic CPR bacteria and DPANN archaea in groundwater ecosystems.</title>
        <authorList>
            <person name="He C.Y."/>
            <person name="Keren R."/>
            <person name="Whittaker M."/>
            <person name="Farag I.F."/>
            <person name="Doudna J."/>
            <person name="Cate J.H.D."/>
            <person name="Banfield J.F."/>
        </authorList>
    </citation>
    <scope>NUCLEOTIDE SEQUENCE</scope>
    <source>
        <strain evidence="12">NC_groundwater_672_Ag_B-0.1um_62_36</strain>
    </source>
</reference>
<keyword evidence="6 10" id="KW-0808">Transferase</keyword>
<evidence type="ECO:0000256" key="1">
    <source>
        <dbReference type="ARBA" id="ARBA00005065"/>
    </source>
</evidence>
<dbReference type="Gene3D" id="3.40.50.10800">
    <property type="entry name" value="NadA-like"/>
    <property type="match status" value="3"/>
</dbReference>
<feature type="binding site" evidence="10">
    <location>
        <position position="98"/>
    </location>
    <ligand>
        <name>[4Fe-4S] cluster</name>
        <dbReference type="ChEBI" id="CHEBI:49883"/>
    </ligand>
</feature>
<feature type="binding site" evidence="10">
    <location>
        <begin position="210"/>
        <end position="212"/>
    </location>
    <ligand>
        <name>iminosuccinate</name>
        <dbReference type="ChEBI" id="CHEBI:77875"/>
    </ligand>
</feature>
<feature type="binding site" evidence="10">
    <location>
        <position position="184"/>
    </location>
    <ligand>
        <name>[4Fe-4S] cluster</name>
        <dbReference type="ChEBI" id="CHEBI:49883"/>
    </ligand>
</feature>
<feature type="coiled-coil region" evidence="11">
    <location>
        <begin position="1"/>
        <end position="35"/>
    </location>
</feature>
<keyword evidence="7 10" id="KW-0479">Metal-binding</keyword>
<dbReference type="Proteomes" id="UP000769766">
    <property type="component" value="Unassembled WGS sequence"/>
</dbReference>
<evidence type="ECO:0000313" key="12">
    <source>
        <dbReference type="EMBL" id="MBI2877966.1"/>
    </source>
</evidence>
<comment type="catalytic activity">
    <reaction evidence="10">
        <text>iminosuccinate + dihydroxyacetone phosphate = quinolinate + phosphate + 2 H2O + H(+)</text>
        <dbReference type="Rhea" id="RHEA:25888"/>
        <dbReference type="ChEBI" id="CHEBI:15377"/>
        <dbReference type="ChEBI" id="CHEBI:15378"/>
        <dbReference type="ChEBI" id="CHEBI:29959"/>
        <dbReference type="ChEBI" id="CHEBI:43474"/>
        <dbReference type="ChEBI" id="CHEBI:57642"/>
        <dbReference type="ChEBI" id="CHEBI:77875"/>
        <dbReference type="EC" id="2.5.1.72"/>
    </reaction>
</comment>
<feature type="binding site" evidence="10">
    <location>
        <position position="227"/>
    </location>
    <ligand>
        <name>iminosuccinate</name>
        <dbReference type="ChEBI" id="CHEBI:77875"/>
    </ligand>
</feature>
<dbReference type="NCBIfam" id="NF006879">
    <property type="entry name" value="PRK09375.1-4"/>
    <property type="match status" value="1"/>
</dbReference>
<dbReference type="HAMAP" id="MF_00568">
    <property type="entry name" value="NadA_type2"/>
    <property type="match status" value="1"/>
</dbReference>
<feature type="binding site" evidence="10">
    <location>
        <position position="53"/>
    </location>
    <ligand>
        <name>iminosuccinate</name>
        <dbReference type="ChEBI" id="CHEBI:77875"/>
    </ligand>
</feature>
<dbReference type="AlphaFoldDB" id="A0A932CRI1"/>
<keyword evidence="5 10" id="KW-0662">Pyridine nucleotide biosynthesis</keyword>
<keyword evidence="4 10" id="KW-0963">Cytoplasm</keyword>
<dbReference type="SUPFAM" id="SSF142754">
    <property type="entry name" value="NadA-like"/>
    <property type="match status" value="1"/>
</dbReference>